<feature type="transmembrane region" description="Helical" evidence="6">
    <location>
        <begin position="214"/>
        <end position="232"/>
    </location>
</feature>
<evidence type="ECO:0000256" key="4">
    <source>
        <dbReference type="ARBA" id="ARBA00022989"/>
    </source>
</evidence>
<evidence type="ECO:0000256" key="5">
    <source>
        <dbReference type="ARBA" id="ARBA00023136"/>
    </source>
</evidence>
<keyword evidence="4 6" id="KW-1133">Transmembrane helix</keyword>
<protein>
    <recommendedName>
        <fullName evidence="6">TVP38/TMEM64 family membrane protein</fullName>
    </recommendedName>
</protein>
<reference evidence="8 9" key="1">
    <citation type="submission" date="2018-05" db="EMBL/GenBank/DDBJ databases">
        <authorList>
            <person name="Zhang Y.-J."/>
        </authorList>
    </citation>
    <scope>NUCLEOTIDE SEQUENCE [LARGE SCALE GENOMIC DNA]</scope>
    <source>
        <strain evidence="8 9">CY04</strain>
    </source>
</reference>
<keyword evidence="3 6" id="KW-0812">Transmembrane</keyword>
<evidence type="ECO:0000313" key="9">
    <source>
        <dbReference type="Proteomes" id="UP001429564"/>
    </source>
</evidence>
<dbReference type="InterPro" id="IPR015414">
    <property type="entry name" value="TMEM64"/>
</dbReference>
<comment type="subcellular location">
    <subcellularLocation>
        <location evidence="1 6">Cell membrane</location>
        <topology evidence="1 6">Multi-pass membrane protein</topology>
    </subcellularLocation>
</comment>
<keyword evidence="9" id="KW-1185">Reference proteome</keyword>
<comment type="caution">
    <text evidence="8">The sequence shown here is derived from an EMBL/GenBank/DDBJ whole genome shotgun (WGS) entry which is preliminary data.</text>
</comment>
<dbReference type="PANTHER" id="PTHR12677">
    <property type="entry name" value="GOLGI APPARATUS MEMBRANE PROTEIN TVP38-RELATED"/>
    <property type="match status" value="1"/>
</dbReference>
<comment type="similarity">
    <text evidence="6">Belongs to the TVP38/TMEM64 family.</text>
</comment>
<feature type="transmembrane region" description="Helical" evidence="6">
    <location>
        <begin position="181"/>
        <end position="202"/>
    </location>
</feature>
<evidence type="ECO:0000256" key="2">
    <source>
        <dbReference type="ARBA" id="ARBA00022475"/>
    </source>
</evidence>
<dbReference type="PANTHER" id="PTHR12677:SF59">
    <property type="entry name" value="GOLGI APPARATUS MEMBRANE PROTEIN TVP38-RELATED"/>
    <property type="match status" value="1"/>
</dbReference>
<feature type="domain" description="VTT" evidence="7">
    <location>
        <begin position="87"/>
        <end position="205"/>
    </location>
</feature>
<proteinExistence type="inferred from homology"/>
<evidence type="ECO:0000313" key="8">
    <source>
        <dbReference type="EMBL" id="NIZ61976.1"/>
    </source>
</evidence>
<organism evidence="8 9">
    <name type="scientific">Parasedimentitalea denitrificans</name>
    <dbReference type="NCBI Taxonomy" id="2211118"/>
    <lineage>
        <taxon>Bacteria</taxon>
        <taxon>Pseudomonadati</taxon>
        <taxon>Pseudomonadota</taxon>
        <taxon>Alphaproteobacteria</taxon>
        <taxon>Rhodobacterales</taxon>
        <taxon>Paracoccaceae</taxon>
        <taxon>Parasedimentitalea</taxon>
    </lineage>
</organism>
<dbReference type="InterPro" id="IPR032816">
    <property type="entry name" value="VTT_dom"/>
</dbReference>
<dbReference type="Proteomes" id="UP001429564">
    <property type="component" value="Unassembled WGS sequence"/>
</dbReference>
<evidence type="ECO:0000259" key="7">
    <source>
        <dbReference type="Pfam" id="PF09335"/>
    </source>
</evidence>
<feature type="transmembrane region" description="Helical" evidence="6">
    <location>
        <begin position="67"/>
        <end position="85"/>
    </location>
</feature>
<sequence length="238" mass="25784">MPNVANTASLAIFSGMPNPIEKSDLPSRRRSVFAVVVLLFIIVGALGVTVSEYSLTPDELAQRLRAVGAWAPVAVIVLMVVHSFVPFPAEILAICAGAVFGTVLGSVLIWIGAMLGALAAFGLSRKLGQKVIHGWLSPTQSKRVNDWTQDQGVLALLISRFIPVIAFNLINYAAGLTKVRLWTFVWTTGLGIVPFTVLLAYLGAQMKTLSWPMLLTVSTIGVIVVCALHHWAKLRRWI</sequence>
<name>A0ABX0W8J0_9RHOB</name>
<keyword evidence="2 6" id="KW-1003">Cell membrane</keyword>
<evidence type="ECO:0000256" key="1">
    <source>
        <dbReference type="ARBA" id="ARBA00004651"/>
    </source>
</evidence>
<evidence type="ECO:0000256" key="3">
    <source>
        <dbReference type="ARBA" id="ARBA00022692"/>
    </source>
</evidence>
<feature type="transmembrane region" description="Helical" evidence="6">
    <location>
        <begin position="32"/>
        <end position="55"/>
    </location>
</feature>
<evidence type="ECO:0000256" key="6">
    <source>
        <dbReference type="RuleBase" id="RU366058"/>
    </source>
</evidence>
<keyword evidence="5 6" id="KW-0472">Membrane</keyword>
<dbReference type="Pfam" id="PF09335">
    <property type="entry name" value="VTT_dom"/>
    <property type="match status" value="1"/>
</dbReference>
<feature type="transmembrane region" description="Helical" evidence="6">
    <location>
        <begin position="152"/>
        <end position="175"/>
    </location>
</feature>
<gene>
    <name evidence="8" type="ORF">DL239_13425</name>
</gene>
<dbReference type="EMBL" id="QHLQ01000012">
    <property type="protein sequence ID" value="NIZ61976.1"/>
    <property type="molecule type" value="Genomic_DNA"/>
</dbReference>
<accession>A0ABX0W8J0</accession>
<feature type="transmembrane region" description="Helical" evidence="6">
    <location>
        <begin position="91"/>
        <end position="121"/>
    </location>
</feature>